<evidence type="ECO:0000313" key="2">
    <source>
        <dbReference type="Proteomes" id="UP000314294"/>
    </source>
</evidence>
<accession>A0A4Z2IX74</accession>
<evidence type="ECO:0000313" key="1">
    <source>
        <dbReference type="EMBL" id="TNN82144.1"/>
    </source>
</evidence>
<comment type="caution">
    <text evidence="1">The sequence shown here is derived from an EMBL/GenBank/DDBJ whole genome shotgun (WGS) entry which is preliminary data.</text>
</comment>
<name>A0A4Z2IX74_9TELE</name>
<dbReference type="Proteomes" id="UP000314294">
    <property type="component" value="Unassembled WGS sequence"/>
</dbReference>
<keyword evidence="2" id="KW-1185">Reference proteome</keyword>
<sequence>MTEEGKDVLQDLNKKRGHFYQISGSTAFALHVSFHPYHESPGYIAAQSPSSQEKTLGGDHLVQVQGRNQPPSHQLQIQIGHGQADDVEVPHSVEALLSLHGVEDEQVHHDREERNEPQTDPQHGVVEAVVEVQRVIAPQRVVIEEATPAAVAVIDEAVGVEV</sequence>
<organism evidence="1 2">
    <name type="scientific">Liparis tanakae</name>
    <name type="common">Tanaka's snailfish</name>
    <dbReference type="NCBI Taxonomy" id="230148"/>
    <lineage>
        <taxon>Eukaryota</taxon>
        <taxon>Metazoa</taxon>
        <taxon>Chordata</taxon>
        <taxon>Craniata</taxon>
        <taxon>Vertebrata</taxon>
        <taxon>Euteleostomi</taxon>
        <taxon>Actinopterygii</taxon>
        <taxon>Neopterygii</taxon>
        <taxon>Teleostei</taxon>
        <taxon>Neoteleostei</taxon>
        <taxon>Acanthomorphata</taxon>
        <taxon>Eupercaria</taxon>
        <taxon>Perciformes</taxon>
        <taxon>Cottioidei</taxon>
        <taxon>Cottales</taxon>
        <taxon>Liparidae</taxon>
        <taxon>Liparis</taxon>
    </lineage>
</organism>
<reference evidence="1 2" key="1">
    <citation type="submission" date="2019-03" db="EMBL/GenBank/DDBJ databases">
        <title>First draft genome of Liparis tanakae, snailfish: a comprehensive survey of snailfish specific genes.</title>
        <authorList>
            <person name="Kim W."/>
            <person name="Song I."/>
            <person name="Jeong J.-H."/>
            <person name="Kim D."/>
            <person name="Kim S."/>
            <person name="Ryu S."/>
            <person name="Song J.Y."/>
            <person name="Lee S.K."/>
        </authorList>
    </citation>
    <scope>NUCLEOTIDE SEQUENCE [LARGE SCALE GENOMIC DNA]</scope>
    <source>
        <tissue evidence="1">Muscle</tissue>
    </source>
</reference>
<gene>
    <name evidence="1" type="ORF">EYF80_007512</name>
</gene>
<protein>
    <submittedName>
        <fullName evidence="1">Uncharacterized protein</fullName>
    </submittedName>
</protein>
<dbReference type="AlphaFoldDB" id="A0A4Z2IX74"/>
<dbReference type="EMBL" id="SRLO01000041">
    <property type="protein sequence ID" value="TNN82144.1"/>
    <property type="molecule type" value="Genomic_DNA"/>
</dbReference>
<proteinExistence type="predicted"/>